<dbReference type="Gene3D" id="2.60.120.260">
    <property type="entry name" value="Galactose-binding domain-like"/>
    <property type="match status" value="1"/>
</dbReference>
<dbReference type="GO" id="GO:0016787">
    <property type="term" value="F:hydrolase activity"/>
    <property type="evidence" value="ECO:0007669"/>
    <property type="project" value="UniProtKB-KW"/>
</dbReference>
<dbReference type="Gene3D" id="2.60.40.10">
    <property type="entry name" value="Immunoglobulins"/>
    <property type="match status" value="1"/>
</dbReference>
<dbReference type="Gene3D" id="3.20.20.80">
    <property type="entry name" value="Glycosidases"/>
    <property type="match status" value="1"/>
</dbReference>
<dbReference type="InterPro" id="IPR051913">
    <property type="entry name" value="GH2_Domain-Containing"/>
</dbReference>
<comment type="similarity">
    <text evidence="1">Belongs to the glycosyl hydrolase 2 family.</text>
</comment>
<dbReference type="RefSeq" id="WP_380167499.1">
    <property type="nucleotide sequence ID" value="NZ_JBHTNU010000026.1"/>
</dbReference>
<dbReference type="InterPro" id="IPR017853">
    <property type="entry name" value="GH"/>
</dbReference>
<evidence type="ECO:0000256" key="1">
    <source>
        <dbReference type="ARBA" id="ARBA00007401"/>
    </source>
</evidence>
<gene>
    <name evidence="7" type="ORF">ACFQ4Y_16510</name>
</gene>
<keyword evidence="2 7" id="KW-0378">Hydrolase</keyword>
<dbReference type="PANTHER" id="PTHR42732">
    <property type="entry name" value="BETA-GALACTOSIDASE"/>
    <property type="match status" value="1"/>
</dbReference>
<feature type="domain" description="Glycoside hydrolase family 2 catalytic" evidence="5">
    <location>
        <begin position="303"/>
        <end position="593"/>
    </location>
</feature>
<sequence>MLSQLKGVDIVQTDQTIPTHYPRPQFKRKEWVNLNGNWNFDFDDKDLGEQEKWFLKHRYHREIRVPFTYESKASGIGEESFHPYVWYQRSFEVPELEPEQRLLLHFNASDYITKVWVDGQFVGRHQGGYTKFSFDITNYLQNAREHELVVKVEDSQSCDQPRGKQRWINENFGCWYVQTTGIWQTVWLELVHESHLESVQITPDIDTSSVSFVYQVAEQAKRDDLRIQTDIYFEGKPVKSFSQHVDTSSPELKVNLASSAGGEWKVKLWHPQHPHLYDVIFTLYQGETLVDRVESYFGMRKVSIENGQVLLNNSPIYQKLLLDQGYWPDTMLTPPSEEVMIEDIDKTIEMGFNGVRKHQKVEDPCFLYWCDKKGLLVWSEVAATYEFSREAIDNFTKEWIDIVQQNYNHPSIITWVPFNESWGVKNIFTDERQQKFTEAIYYLTKSLDAMRPVIVNDGWEHTVSDIIALHDYEEFGEVFSQRYADKDKIVNNEISHNLQKFAMAKGYNYQGQPIIISEYGGIAFEAEQGWGYGNQVATEEEFLRRYEAITAAIKNCEYISGYCYTQITDVQQEINGLLTEDRKPKISLEKIRKINS</sequence>
<dbReference type="Proteomes" id="UP001597282">
    <property type="component" value="Unassembled WGS sequence"/>
</dbReference>
<feature type="domain" description="Glycoside hydrolase family 2 immunoglobulin-like beta-sandwich" evidence="4">
    <location>
        <begin position="195"/>
        <end position="300"/>
    </location>
</feature>
<evidence type="ECO:0000259" key="6">
    <source>
        <dbReference type="Pfam" id="PF02837"/>
    </source>
</evidence>
<proteinExistence type="inferred from homology"/>
<keyword evidence="8" id="KW-1185">Reference proteome</keyword>
<dbReference type="Pfam" id="PF02837">
    <property type="entry name" value="Glyco_hydro_2_N"/>
    <property type="match status" value="1"/>
</dbReference>
<dbReference type="SUPFAM" id="SSF51445">
    <property type="entry name" value="(Trans)glycosidases"/>
    <property type="match status" value="1"/>
</dbReference>
<dbReference type="PANTHER" id="PTHR42732:SF3">
    <property type="entry name" value="HYDROLASE"/>
    <property type="match status" value="1"/>
</dbReference>
<accession>A0ABW4CD88</accession>
<evidence type="ECO:0000256" key="2">
    <source>
        <dbReference type="ARBA" id="ARBA00022801"/>
    </source>
</evidence>
<evidence type="ECO:0000259" key="4">
    <source>
        <dbReference type="Pfam" id="PF00703"/>
    </source>
</evidence>
<evidence type="ECO:0000259" key="5">
    <source>
        <dbReference type="Pfam" id="PF02836"/>
    </source>
</evidence>
<reference evidence="8" key="1">
    <citation type="journal article" date="2019" name="Int. J. Syst. Evol. Microbiol.">
        <title>The Global Catalogue of Microorganisms (GCM) 10K type strain sequencing project: providing services to taxonomists for standard genome sequencing and annotation.</title>
        <authorList>
            <consortium name="The Broad Institute Genomics Platform"/>
            <consortium name="The Broad Institute Genome Sequencing Center for Infectious Disease"/>
            <person name="Wu L."/>
            <person name="Ma J."/>
        </authorList>
    </citation>
    <scope>NUCLEOTIDE SEQUENCE [LARGE SCALE GENOMIC DNA]</scope>
    <source>
        <strain evidence="8">S1</strain>
    </source>
</reference>
<organism evidence="7 8">
    <name type="scientific">Kroppenstedtia sanguinis</name>
    <dbReference type="NCBI Taxonomy" id="1380684"/>
    <lineage>
        <taxon>Bacteria</taxon>
        <taxon>Bacillati</taxon>
        <taxon>Bacillota</taxon>
        <taxon>Bacilli</taxon>
        <taxon>Bacillales</taxon>
        <taxon>Thermoactinomycetaceae</taxon>
        <taxon>Kroppenstedtia</taxon>
    </lineage>
</organism>
<dbReference type="InterPro" id="IPR006104">
    <property type="entry name" value="Glyco_hydro_2_N"/>
</dbReference>
<evidence type="ECO:0000256" key="3">
    <source>
        <dbReference type="ARBA" id="ARBA00023295"/>
    </source>
</evidence>
<dbReference type="InterPro" id="IPR006103">
    <property type="entry name" value="Glyco_hydro_2_cat"/>
</dbReference>
<comment type="caution">
    <text evidence="7">The sequence shown here is derived from an EMBL/GenBank/DDBJ whole genome shotgun (WGS) entry which is preliminary data.</text>
</comment>
<name>A0ABW4CD88_9BACL</name>
<dbReference type="Pfam" id="PF02836">
    <property type="entry name" value="Glyco_hydro_2_C"/>
    <property type="match status" value="1"/>
</dbReference>
<dbReference type="EMBL" id="JBHTNU010000026">
    <property type="protein sequence ID" value="MFD1428503.1"/>
    <property type="molecule type" value="Genomic_DNA"/>
</dbReference>
<dbReference type="InterPro" id="IPR013783">
    <property type="entry name" value="Ig-like_fold"/>
</dbReference>
<dbReference type="InterPro" id="IPR006102">
    <property type="entry name" value="Ig-like_GH2"/>
</dbReference>
<evidence type="ECO:0000313" key="7">
    <source>
        <dbReference type="EMBL" id="MFD1428503.1"/>
    </source>
</evidence>
<dbReference type="InterPro" id="IPR008979">
    <property type="entry name" value="Galactose-bd-like_sf"/>
</dbReference>
<keyword evidence="3" id="KW-0326">Glycosidase</keyword>
<dbReference type="InterPro" id="IPR036156">
    <property type="entry name" value="Beta-gal/glucu_dom_sf"/>
</dbReference>
<dbReference type="SUPFAM" id="SSF49303">
    <property type="entry name" value="beta-Galactosidase/glucuronidase domain"/>
    <property type="match status" value="1"/>
</dbReference>
<evidence type="ECO:0000313" key="8">
    <source>
        <dbReference type="Proteomes" id="UP001597282"/>
    </source>
</evidence>
<dbReference type="Pfam" id="PF00703">
    <property type="entry name" value="Glyco_hydro_2"/>
    <property type="match status" value="1"/>
</dbReference>
<feature type="domain" description="Glycosyl hydrolases family 2 sugar binding" evidence="6">
    <location>
        <begin position="33"/>
        <end position="153"/>
    </location>
</feature>
<protein>
    <submittedName>
        <fullName evidence="7">Glycoside hydrolase family 2 protein</fullName>
    </submittedName>
</protein>
<dbReference type="SUPFAM" id="SSF49785">
    <property type="entry name" value="Galactose-binding domain-like"/>
    <property type="match status" value="1"/>
</dbReference>